<evidence type="ECO:0000313" key="2">
    <source>
        <dbReference type="Proteomes" id="UP000076632"/>
    </source>
</evidence>
<proteinExistence type="predicted"/>
<dbReference type="InParanoid" id="A0A165G4P2"/>
<dbReference type="EMBL" id="KV407460">
    <property type="protein sequence ID" value="KZF21735.1"/>
    <property type="molecule type" value="Genomic_DNA"/>
</dbReference>
<dbReference type="GeneID" id="28897994"/>
<dbReference type="RefSeq" id="XP_018187290.1">
    <property type="nucleotide sequence ID" value="XM_018332857.1"/>
</dbReference>
<organism evidence="1 2">
    <name type="scientific">Xylona heveae (strain CBS 132557 / TC161)</name>
    <dbReference type="NCBI Taxonomy" id="1328760"/>
    <lineage>
        <taxon>Eukaryota</taxon>
        <taxon>Fungi</taxon>
        <taxon>Dikarya</taxon>
        <taxon>Ascomycota</taxon>
        <taxon>Pezizomycotina</taxon>
        <taxon>Xylonomycetes</taxon>
        <taxon>Xylonales</taxon>
        <taxon>Xylonaceae</taxon>
        <taxon>Xylona</taxon>
    </lineage>
</organism>
<sequence length="459" mass="51420">MLGRKSNAEIFLCCCRGTWSANVSSRGLKTAASVQHVKRQRQPTAPRSKAPPPIAVIRAALLDSNLQSKTRRTTEKYAEPHIQNKQRNRHEKLDLHETLLNSAAQWARKVSNDQKIRTLVGAYRDSRPNETHSRDLFRDQSIWALKNARIFEDIMDGLALVLHAPIDCHPLDDISEALLAALDRCIDNGSIINRLTALNALSYQIRREGHKLPADICVQGMQSAADNGSVHALQRYLLEFSKQGGTLSSENLRQILRQLNVQPVTGPESKFLGGPSDALALLTGESQSGIKDDLEAPGVSLRGFLDQRKSEVYGDYLDALARLKADEKVWQEWLRWERHEKGDRQKEGTQSTDPMPSLFAKSLLQAGDPRHAWMVVAESAAHPALPVQRPSVWLDLLDYPEHMNVWPKGMDAVVLEKYDQLLSEIERVYGIKWTGGEDGSHIPAPDADEDMHLLLAEEL</sequence>
<dbReference type="Proteomes" id="UP000076632">
    <property type="component" value="Unassembled WGS sequence"/>
</dbReference>
<reference evidence="1 2" key="1">
    <citation type="journal article" date="2016" name="Fungal Biol.">
        <title>The genome of Xylona heveae provides a window into fungal endophytism.</title>
        <authorList>
            <person name="Gazis R."/>
            <person name="Kuo A."/>
            <person name="Riley R."/>
            <person name="LaButti K."/>
            <person name="Lipzen A."/>
            <person name="Lin J."/>
            <person name="Amirebrahimi M."/>
            <person name="Hesse C.N."/>
            <person name="Spatafora J.W."/>
            <person name="Henrissat B."/>
            <person name="Hainaut M."/>
            <person name="Grigoriev I.V."/>
            <person name="Hibbett D.S."/>
        </authorList>
    </citation>
    <scope>NUCLEOTIDE SEQUENCE [LARGE SCALE GENOMIC DNA]</scope>
    <source>
        <strain evidence="1 2">TC161</strain>
    </source>
</reference>
<keyword evidence="2" id="KW-1185">Reference proteome</keyword>
<name>A0A165G4P2_XYLHT</name>
<dbReference type="AlphaFoldDB" id="A0A165G4P2"/>
<evidence type="ECO:0000313" key="1">
    <source>
        <dbReference type="EMBL" id="KZF21735.1"/>
    </source>
</evidence>
<dbReference type="OrthoDB" id="3827811at2759"/>
<gene>
    <name evidence="1" type="ORF">L228DRAFT_248464</name>
</gene>
<protein>
    <submittedName>
        <fullName evidence="1">Uncharacterized protein</fullName>
    </submittedName>
</protein>
<accession>A0A165G4P2</accession>